<evidence type="ECO:0000313" key="2">
    <source>
        <dbReference type="EMBL" id="CEM08146.1"/>
    </source>
</evidence>
<feature type="region of interest" description="Disordered" evidence="1">
    <location>
        <begin position="1"/>
        <end position="86"/>
    </location>
</feature>
<feature type="region of interest" description="Disordered" evidence="1">
    <location>
        <begin position="271"/>
        <end position="321"/>
    </location>
</feature>
<feature type="region of interest" description="Disordered" evidence="1">
    <location>
        <begin position="366"/>
        <end position="451"/>
    </location>
</feature>
<feature type="compositionally biased region" description="Basic and acidic residues" evidence="1">
    <location>
        <begin position="30"/>
        <end position="46"/>
    </location>
</feature>
<feature type="compositionally biased region" description="Basic and acidic residues" evidence="1">
    <location>
        <begin position="131"/>
        <end position="148"/>
    </location>
</feature>
<evidence type="ECO:0008006" key="3">
    <source>
        <dbReference type="Google" id="ProtNLM"/>
    </source>
</evidence>
<accession>A0A0G4F6T5</accession>
<protein>
    <recommendedName>
        <fullName evidence="3">Nascent polypeptide-associated complex subunit alpha-like UBA domain-containing protein</fullName>
    </recommendedName>
</protein>
<feature type="region of interest" description="Disordered" evidence="1">
    <location>
        <begin position="466"/>
        <end position="500"/>
    </location>
</feature>
<sequence length="578" mass="62009">MVLKCKVSTGQRPPTHTQRSLVQGSSPGRGRGDGRTETGERGDRRTTPPFSQGGGAYGQGRIEDQMRGTLERGRENLSPPLPPSNRFGHALPPVIDGIGRGIGGAGLHMGGNRDFALTHWGGATRNINSASREREREEGRSKGGDRGRGRVITDGTEGTGGAWRMSDRDMERMQQRESRPTPEGQGQMGSNGPPTGVGEPLLAFPQPSLSHSLPYSNLPPSLQILQQTWPHYHPQFPLPPFLCPPAGVGGQVLGNVPVAPPGMGGQIPGVLPGAPPEIGEHARPRARDRDIEAERERAEGRKKEREEEEERQVQRKEEQRESEIDIIMRQTGVERKAAKQALAEGGDLVKAILSLMNEQIETHQIQKGHLRGRQRRGEGKGWDIFPGDFGETAAAGKEASSVPVTPLEKQQQQPVSPAPLSPHPTTPVTVPPQPPTIVRLPPPSKTNSRTVPPTAVLRERLKTAPGSIIPPIKGSKRERGLTLGQRGAIGQKSEGGGQKRKIRVARAGAAPSLTLGSKSLYSVSAREGAEGDDRPVCTSALEETPPLSLAEEEGEGGYIFSEEEGGMVPAGTRRSSEV</sequence>
<gene>
    <name evidence="2" type="ORF">Cvel_2893</name>
</gene>
<feature type="compositionally biased region" description="Basic and acidic residues" evidence="1">
    <location>
        <begin position="278"/>
        <end position="321"/>
    </location>
</feature>
<dbReference type="AlphaFoldDB" id="A0A0G4F6T5"/>
<feature type="compositionally biased region" description="Acidic residues" evidence="1">
    <location>
        <begin position="550"/>
        <end position="565"/>
    </location>
</feature>
<dbReference type="VEuPathDB" id="CryptoDB:Cvel_2893"/>
<evidence type="ECO:0000256" key="1">
    <source>
        <dbReference type="SAM" id="MobiDB-lite"/>
    </source>
</evidence>
<feature type="compositionally biased region" description="Pro residues" evidence="1">
    <location>
        <begin position="416"/>
        <end position="444"/>
    </location>
</feature>
<dbReference type="EMBL" id="CDMZ01000165">
    <property type="protein sequence ID" value="CEM08146.1"/>
    <property type="molecule type" value="Genomic_DNA"/>
</dbReference>
<dbReference type="Gene3D" id="1.10.8.10">
    <property type="entry name" value="DNA helicase RuvA subunit, C-terminal domain"/>
    <property type="match status" value="1"/>
</dbReference>
<proteinExistence type="predicted"/>
<dbReference type="CDD" id="cd14278">
    <property type="entry name" value="UBA_NAC_like"/>
    <property type="match status" value="1"/>
</dbReference>
<feature type="region of interest" description="Disordered" evidence="1">
    <location>
        <begin position="126"/>
        <end position="199"/>
    </location>
</feature>
<dbReference type="PhylomeDB" id="A0A0G4F6T5"/>
<feature type="compositionally biased region" description="Polar residues" evidence="1">
    <location>
        <begin position="8"/>
        <end position="26"/>
    </location>
</feature>
<reference evidence="2" key="1">
    <citation type="submission" date="2014-11" db="EMBL/GenBank/DDBJ databases">
        <authorList>
            <person name="Otto D Thomas"/>
            <person name="Naeem Raeece"/>
        </authorList>
    </citation>
    <scope>NUCLEOTIDE SEQUENCE</scope>
</reference>
<name>A0A0G4F6T5_9ALVE</name>
<organism evidence="2">
    <name type="scientific">Chromera velia CCMP2878</name>
    <dbReference type="NCBI Taxonomy" id="1169474"/>
    <lineage>
        <taxon>Eukaryota</taxon>
        <taxon>Sar</taxon>
        <taxon>Alveolata</taxon>
        <taxon>Colpodellida</taxon>
        <taxon>Chromeraceae</taxon>
        <taxon>Chromera</taxon>
    </lineage>
</organism>
<feature type="region of interest" description="Disordered" evidence="1">
    <location>
        <begin position="524"/>
        <end position="578"/>
    </location>
</feature>
<feature type="compositionally biased region" description="Basic and acidic residues" evidence="1">
    <location>
        <begin position="165"/>
        <end position="180"/>
    </location>
</feature>
<feature type="compositionally biased region" description="Basic and acidic residues" evidence="1">
    <location>
        <begin position="61"/>
        <end position="75"/>
    </location>
</feature>